<dbReference type="Gene3D" id="2.40.50.1020">
    <property type="entry name" value="LytTr DNA-binding domain"/>
    <property type="match status" value="1"/>
</dbReference>
<proteinExistence type="predicted"/>
<dbReference type="InterPro" id="IPR011006">
    <property type="entry name" value="CheY-like_superfamily"/>
</dbReference>
<dbReference type="SUPFAM" id="SSF52172">
    <property type="entry name" value="CheY-like"/>
    <property type="match status" value="1"/>
</dbReference>
<evidence type="ECO:0000256" key="1">
    <source>
        <dbReference type="PROSITE-ProRule" id="PRU00169"/>
    </source>
</evidence>
<dbReference type="Pfam" id="PF04397">
    <property type="entry name" value="LytTR"/>
    <property type="match status" value="1"/>
</dbReference>
<feature type="domain" description="Response regulatory" evidence="2">
    <location>
        <begin position="6"/>
        <end position="120"/>
    </location>
</feature>
<organism evidence="4 5">
    <name type="scientific">Sulfidibacter corallicola</name>
    <dbReference type="NCBI Taxonomy" id="2818388"/>
    <lineage>
        <taxon>Bacteria</taxon>
        <taxon>Pseudomonadati</taxon>
        <taxon>Acidobacteriota</taxon>
        <taxon>Holophagae</taxon>
        <taxon>Acanthopleuribacterales</taxon>
        <taxon>Acanthopleuribacteraceae</taxon>
        <taxon>Sulfidibacter</taxon>
    </lineage>
</organism>
<sequence length="238" mass="27230">MNETLRLLIVEDEPPIAKYLAKACRRLLGQRIASLETCHSLEQAERFLTHHTVDLCFLDLNLNGEDGFELLTHMTGYPFHTVVVSAHTERAFEAFAHGVLDFLGKPFDDERLALTFQRYDGRPRPSSECIQFISLRKRGKTQLVAVAEAVYFKAAGIYVEVVLDNGHRELLCKTMDRLEQLLPPRFLRVHRSILVNLDHVFAHKHIGGGTYQLVLKDGQCLPLSRPKYKELKHMIRGL</sequence>
<dbReference type="Gene3D" id="3.40.50.2300">
    <property type="match status" value="1"/>
</dbReference>
<dbReference type="PROSITE" id="PS50930">
    <property type="entry name" value="HTH_LYTTR"/>
    <property type="match status" value="1"/>
</dbReference>
<evidence type="ECO:0000259" key="3">
    <source>
        <dbReference type="PROSITE" id="PS50930"/>
    </source>
</evidence>
<gene>
    <name evidence="4" type="ORF">J3U87_28440</name>
</gene>
<dbReference type="InterPro" id="IPR001789">
    <property type="entry name" value="Sig_transdc_resp-reg_receiver"/>
</dbReference>
<name>A0A8A4TK06_SULCO</name>
<protein>
    <submittedName>
        <fullName evidence="4">Response regulator transcription factor</fullName>
    </submittedName>
</protein>
<accession>A0A8A4TK06</accession>
<dbReference type="PANTHER" id="PTHR37299">
    <property type="entry name" value="TRANSCRIPTIONAL REGULATOR-RELATED"/>
    <property type="match status" value="1"/>
</dbReference>
<dbReference type="GO" id="GO:0003677">
    <property type="term" value="F:DNA binding"/>
    <property type="evidence" value="ECO:0007669"/>
    <property type="project" value="InterPro"/>
</dbReference>
<dbReference type="AlphaFoldDB" id="A0A8A4TK06"/>
<dbReference type="PANTHER" id="PTHR37299:SF1">
    <property type="entry name" value="STAGE 0 SPORULATION PROTEIN A HOMOLOG"/>
    <property type="match status" value="1"/>
</dbReference>
<feature type="modified residue" description="4-aspartylphosphate" evidence="1">
    <location>
        <position position="59"/>
    </location>
</feature>
<dbReference type="SMART" id="SM00850">
    <property type="entry name" value="LytTR"/>
    <property type="match status" value="1"/>
</dbReference>
<evidence type="ECO:0000259" key="2">
    <source>
        <dbReference type="PROSITE" id="PS50110"/>
    </source>
</evidence>
<feature type="domain" description="HTH LytTR-type" evidence="3">
    <location>
        <begin position="133"/>
        <end position="237"/>
    </location>
</feature>
<dbReference type="GO" id="GO:0000156">
    <property type="term" value="F:phosphorelay response regulator activity"/>
    <property type="evidence" value="ECO:0007669"/>
    <property type="project" value="InterPro"/>
</dbReference>
<evidence type="ECO:0000313" key="4">
    <source>
        <dbReference type="EMBL" id="QTD49534.1"/>
    </source>
</evidence>
<dbReference type="InterPro" id="IPR046947">
    <property type="entry name" value="LytR-like"/>
</dbReference>
<dbReference type="Proteomes" id="UP000663929">
    <property type="component" value="Chromosome"/>
</dbReference>
<keyword evidence="1" id="KW-0597">Phosphoprotein</keyword>
<dbReference type="EMBL" id="CP071793">
    <property type="protein sequence ID" value="QTD49534.1"/>
    <property type="molecule type" value="Genomic_DNA"/>
</dbReference>
<dbReference type="Pfam" id="PF00072">
    <property type="entry name" value="Response_reg"/>
    <property type="match status" value="1"/>
</dbReference>
<dbReference type="InterPro" id="IPR007492">
    <property type="entry name" value="LytTR_DNA-bd_dom"/>
</dbReference>
<keyword evidence="5" id="KW-1185">Reference proteome</keyword>
<dbReference type="KEGG" id="scor:J3U87_28440"/>
<dbReference type="RefSeq" id="WP_272932430.1">
    <property type="nucleotide sequence ID" value="NZ_CP071793.1"/>
</dbReference>
<evidence type="ECO:0000313" key="5">
    <source>
        <dbReference type="Proteomes" id="UP000663929"/>
    </source>
</evidence>
<dbReference type="SMART" id="SM00448">
    <property type="entry name" value="REC"/>
    <property type="match status" value="1"/>
</dbReference>
<dbReference type="PROSITE" id="PS50110">
    <property type="entry name" value="RESPONSE_REGULATORY"/>
    <property type="match status" value="1"/>
</dbReference>
<reference evidence="4" key="1">
    <citation type="submission" date="2021-03" db="EMBL/GenBank/DDBJ databases">
        <title>Acanthopleuribacteraceae sp. M133.</title>
        <authorList>
            <person name="Wang G."/>
        </authorList>
    </citation>
    <scope>NUCLEOTIDE SEQUENCE</scope>
    <source>
        <strain evidence="4">M133</strain>
    </source>
</reference>